<sequence length="409" mass="44349">MSSKDLRTAVDKVVRNGNCTGCGGCALLASNIEMELDSDGFMRPVFRKDFVDSSPDMTRVFERMCPGISVTERTDPTLSHHPTFGKYFSSWEGRAIDETVRRTGSSAGVLTALSAWLIDSDKTGRVIGSARDAVRPTRTVPVSITSREDALRSAGSRYAPVANLPLLKTDGADNAFVGKPCEASAAKQLFDMAGVSDESRPIVLSFFCAGTPSQNATEGLIRKLGVEEESVGTLDYRGNGWPGDFRIGLVDGTDREMSYQESWGGHLGRNLQWRCKLCVDGTGGHADIAVGDYWHADAKGFPVFTDAEGTSVVIARTRRGEELLQEAAAAGIVSLSPLDLRKVAAIQPLQVTRKNTLLARLIGRRLGGKAVPRYRGYKLGRLALSDMPNSAKSLLGTYRRTIRRMGPNR</sequence>
<protein>
    <submittedName>
        <fullName evidence="3">Coenzyme F420 hydrogenase/dehydrogenase beta subunit domain protein</fullName>
    </submittedName>
</protein>
<dbReference type="STRING" id="452863.Achl_2944"/>
<gene>
    <name evidence="3" type="ordered locus">Achl_2944</name>
</gene>
<feature type="domain" description="Coenzyme F420 hydrogenase/dehydrogenase beta subunit N-terminal" evidence="1">
    <location>
        <begin position="92"/>
        <end position="168"/>
    </location>
</feature>
<accession>B8HEG0</accession>
<keyword evidence="4" id="KW-1185">Reference proteome</keyword>
<evidence type="ECO:0000259" key="1">
    <source>
        <dbReference type="Pfam" id="PF04422"/>
    </source>
</evidence>
<dbReference type="PANTHER" id="PTHR31332:SF0">
    <property type="entry name" value="7-HYDROXYMETHYL CHLOROPHYLL A REDUCTASE, CHLOROPLASTIC"/>
    <property type="match status" value="1"/>
</dbReference>
<organism evidence="3 4">
    <name type="scientific">Pseudarthrobacter chlorophenolicus (strain ATCC 700700 / DSM 12829 / CIP 107037 / JCM 12360 / KCTC 9906 / NCIMB 13794 / A6)</name>
    <name type="common">Arthrobacter chlorophenolicus</name>
    <dbReference type="NCBI Taxonomy" id="452863"/>
    <lineage>
        <taxon>Bacteria</taxon>
        <taxon>Bacillati</taxon>
        <taxon>Actinomycetota</taxon>
        <taxon>Actinomycetes</taxon>
        <taxon>Micrococcales</taxon>
        <taxon>Micrococcaceae</taxon>
        <taxon>Pseudarthrobacter</taxon>
    </lineage>
</organism>
<evidence type="ECO:0000313" key="3">
    <source>
        <dbReference type="EMBL" id="ACL40905.1"/>
    </source>
</evidence>
<reference evidence="3" key="1">
    <citation type="submission" date="2009-01" db="EMBL/GenBank/DDBJ databases">
        <title>Complete sequence of chromosome of Arthrobacter chlorophenolicus A6.</title>
        <authorList>
            <consortium name="US DOE Joint Genome Institute"/>
            <person name="Lucas S."/>
            <person name="Copeland A."/>
            <person name="Lapidus A."/>
            <person name="Glavina del Rio T."/>
            <person name="Tice H."/>
            <person name="Bruce D."/>
            <person name="Goodwin L."/>
            <person name="Pitluck S."/>
            <person name="Goltsman E."/>
            <person name="Clum A."/>
            <person name="Larimer F."/>
            <person name="Land M."/>
            <person name="Hauser L."/>
            <person name="Kyrpides N."/>
            <person name="Mikhailova N."/>
            <person name="Jansson J."/>
            <person name="Richardson P."/>
        </authorList>
    </citation>
    <scope>NUCLEOTIDE SEQUENCE [LARGE SCALE GENOMIC DNA]</scope>
    <source>
        <strain evidence="3">A6</strain>
    </source>
</reference>
<dbReference type="InterPro" id="IPR007516">
    <property type="entry name" value="Co_F420_Hydgase/DH_bsu_N"/>
</dbReference>
<dbReference type="PANTHER" id="PTHR31332">
    <property type="entry name" value="7-HYDROXYMETHYL CHLOROPHYLL A REDUCTASE, CHLOROPLASTIC"/>
    <property type="match status" value="1"/>
</dbReference>
<feature type="domain" description="Coenzyme F420 hydrogenase/dehydrogenase beta subunit C-terminal" evidence="2">
    <location>
        <begin position="175"/>
        <end position="339"/>
    </location>
</feature>
<dbReference type="eggNOG" id="COG1035">
    <property type="taxonomic scope" value="Bacteria"/>
</dbReference>
<dbReference type="Pfam" id="PF04422">
    <property type="entry name" value="FrhB_FdhB_N"/>
    <property type="match status" value="1"/>
</dbReference>
<dbReference type="InterPro" id="IPR045220">
    <property type="entry name" value="FRHB/FDHB/HCAR-like"/>
</dbReference>
<dbReference type="HOGENOM" id="CLU_037958_3_1_11"/>
<dbReference type="EMBL" id="CP001341">
    <property type="protein sequence ID" value="ACL40905.1"/>
    <property type="molecule type" value="Genomic_DNA"/>
</dbReference>
<dbReference type="KEGG" id="ach:Achl_2944"/>
<dbReference type="InterPro" id="IPR007525">
    <property type="entry name" value="FrhB_FdhB_C"/>
</dbReference>
<dbReference type="GO" id="GO:0090415">
    <property type="term" value="F:7-hydroxymethyl chlorophyll a reductase activity"/>
    <property type="evidence" value="ECO:0007669"/>
    <property type="project" value="TreeGrafter"/>
</dbReference>
<dbReference type="Proteomes" id="UP000002505">
    <property type="component" value="Chromosome"/>
</dbReference>
<evidence type="ECO:0000259" key="2">
    <source>
        <dbReference type="Pfam" id="PF04432"/>
    </source>
</evidence>
<proteinExistence type="predicted"/>
<name>B8HEG0_PSECP</name>
<dbReference type="GO" id="GO:0033354">
    <property type="term" value="P:chlorophyll cycle"/>
    <property type="evidence" value="ECO:0007669"/>
    <property type="project" value="TreeGrafter"/>
</dbReference>
<dbReference type="Pfam" id="PF04432">
    <property type="entry name" value="FrhB_FdhB_C"/>
    <property type="match status" value="1"/>
</dbReference>
<evidence type="ECO:0000313" key="4">
    <source>
        <dbReference type="Proteomes" id="UP000002505"/>
    </source>
</evidence>
<dbReference type="AlphaFoldDB" id="B8HEG0"/>